<feature type="transmembrane region" description="Helical" evidence="6">
    <location>
        <begin position="331"/>
        <end position="351"/>
    </location>
</feature>
<dbReference type="InterPro" id="IPR032694">
    <property type="entry name" value="CopC/D"/>
</dbReference>
<proteinExistence type="predicted"/>
<feature type="transmembrane region" description="Helical" evidence="6">
    <location>
        <begin position="271"/>
        <end position="289"/>
    </location>
</feature>
<feature type="transmembrane region" description="Helical" evidence="6">
    <location>
        <begin position="107"/>
        <end position="125"/>
    </location>
</feature>
<evidence type="ECO:0000313" key="8">
    <source>
        <dbReference type="EMBL" id="CAB4773034.1"/>
    </source>
</evidence>
<keyword evidence="4 6" id="KW-1133">Transmembrane helix</keyword>
<name>A0A6J6VNC8_9ZZZZ</name>
<feature type="transmembrane region" description="Helical" evidence="6">
    <location>
        <begin position="199"/>
        <end position="220"/>
    </location>
</feature>
<evidence type="ECO:0000256" key="5">
    <source>
        <dbReference type="ARBA" id="ARBA00023136"/>
    </source>
</evidence>
<feature type="transmembrane region" description="Helical" evidence="6">
    <location>
        <begin position="478"/>
        <end position="499"/>
    </location>
</feature>
<evidence type="ECO:0000256" key="6">
    <source>
        <dbReference type="SAM" id="Phobius"/>
    </source>
</evidence>
<feature type="transmembrane region" description="Helical" evidence="6">
    <location>
        <begin position="446"/>
        <end position="466"/>
    </location>
</feature>
<dbReference type="EMBL" id="CAEZZY010000016">
    <property type="protein sequence ID" value="CAB4773034.1"/>
    <property type="molecule type" value="Genomic_DNA"/>
</dbReference>
<evidence type="ECO:0000259" key="7">
    <source>
        <dbReference type="Pfam" id="PF05425"/>
    </source>
</evidence>
<evidence type="ECO:0000256" key="1">
    <source>
        <dbReference type="ARBA" id="ARBA00004651"/>
    </source>
</evidence>
<accession>A0A6J6VNC8</accession>
<dbReference type="Pfam" id="PF05425">
    <property type="entry name" value="CopD"/>
    <property type="match status" value="1"/>
</dbReference>
<feature type="transmembrane region" description="Helical" evidence="6">
    <location>
        <begin position="564"/>
        <end position="584"/>
    </location>
</feature>
<reference evidence="8" key="1">
    <citation type="submission" date="2020-05" db="EMBL/GenBank/DDBJ databases">
        <authorList>
            <person name="Chiriac C."/>
            <person name="Salcher M."/>
            <person name="Ghai R."/>
            <person name="Kavagutti S V."/>
        </authorList>
    </citation>
    <scope>NUCLEOTIDE SEQUENCE</scope>
</reference>
<sequence>MTFLAADLNSAGPLITSLTTVGKFISLTASFATVGFLLAMGFLLLDNAGNLSKSAKALRNSAAITALVWSLGQSLNILTTLANILGTSINGALDLTSLRSFVTQIDLGKYMFVQLCLALIICAVVSRVRTVAAANVLLLLSIVAVIAPIFASHSASSGSHALAIGSLIVHVVALTFWVGGLIAITVLSNADRAIALPRFSALALWSVIAVVASGTANAWARLNFQSAWDSNYARLVIVKVLLTSVLIYLGYLNRKHLSGKWQITLQNLGRLIFVEVTIMLVAVLVGSRLSNMQPPARDESAILDPGLAIAGISTPTPPNLWRLLSLYDPDALMIGVLITAVALYIKGVVILSRRGDKWPVGRTVAFALGISVIDYATSGGLGVYAKFSFEYHMVAHMALGMIAPIGIVLGAPITLALRTLPQGRNVEERGIRGTLIALLHSKPAGIFTNPVIILALFDGSLFALYMTPLFGNMMQSHLGHLVMNVHFLLAGILFFHVIIGIDPNPRKVPHIVRIVILFAAMSIHAFFAIALISTSTLIDQGYFLSLQTPWNLDLLADQHAGGSIAWALGEIPILLALVATFIQWMRDDNRETKRIDRNEARLAAMGEPDELAQYNAYLTSLAVKDAETEK</sequence>
<feature type="transmembrane region" description="Helical" evidence="6">
    <location>
        <begin position="232"/>
        <end position="251"/>
    </location>
</feature>
<dbReference type="InterPro" id="IPR019108">
    <property type="entry name" value="Caa3_assmbl_CtaG-rel"/>
</dbReference>
<evidence type="ECO:0000256" key="2">
    <source>
        <dbReference type="ARBA" id="ARBA00022475"/>
    </source>
</evidence>
<organism evidence="8">
    <name type="scientific">freshwater metagenome</name>
    <dbReference type="NCBI Taxonomy" id="449393"/>
    <lineage>
        <taxon>unclassified sequences</taxon>
        <taxon>metagenomes</taxon>
        <taxon>ecological metagenomes</taxon>
    </lineage>
</organism>
<dbReference type="PANTHER" id="PTHR34820">
    <property type="entry name" value="INNER MEMBRANE PROTEIN YEBZ"/>
    <property type="match status" value="1"/>
</dbReference>
<gene>
    <name evidence="8" type="ORF">UFOPK2928_00271</name>
</gene>
<feature type="transmembrane region" description="Helical" evidence="6">
    <location>
        <begin position="397"/>
        <end position="417"/>
    </location>
</feature>
<feature type="transmembrane region" description="Helical" evidence="6">
    <location>
        <begin position="163"/>
        <end position="187"/>
    </location>
</feature>
<dbReference type="Pfam" id="PF09678">
    <property type="entry name" value="Caa3_CtaG"/>
    <property type="match status" value="1"/>
</dbReference>
<dbReference type="GO" id="GO:0005886">
    <property type="term" value="C:plasma membrane"/>
    <property type="evidence" value="ECO:0007669"/>
    <property type="project" value="UniProtKB-SubCell"/>
</dbReference>
<feature type="transmembrane region" description="Helical" evidence="6">
    <location>
        <begin position="24"/>
        <end position="45"/>
    </location>
</feature>
<evidence type="ECO:0000256" key="4">
    <source>
        <dbReference type="ARBA" id="ARBA00022989"/>
    </source>
</evidence>
<feature type="domain" description="Copper resistance protein D" evidence="7">
    <location>
        <begin position="195"/>
        <end position="285"/>
    </location>
</feature>
<dbReference type="InterPro" id="IPR008457">
    <property type="entry name" value="Cu-R_CopD_dom"/>
</dbReference>
<dbReference type="PANTHER" id="PTHR34820:SF4">
    <property type="entry name" value="INNER MEMBRANE PROTEIN YEBZ"/>
    <property type="match status" value="1"/>
</dbReference>
<comment type="subcellular location">
    <subcellularLocation>
        <location evidence="1">Cell membrane</location>
        <topology evidence="1">Multi-pass membrane protein</topology>
    </subcellularLocation>
</comment>
<protein>
    <submittedName>
        <fullName evidence="8">Unannotated protein</fullName>
    </submittedName>
</protein>
<dbReference type="AlphaFoldDB" id="A0A6J6VNC8"/>
<dbReference type="GO" id="GO:0006825">
    <property type="term" value="P:copper ion transport"/>
    <property type="evidence" value="ECO:0007669"/>
    <property type="project" value="InterPro"/>
</dbReference>
<feature type="transmembrane region" description="Helical" evidence="6">
    <location>
        <begin position="132"/>
        <end position="151"/>
    </location>
</feature>
<keyword evidence="2" id="KW-1003">Cell membrane</keyword>
<feature type="transmembrane region" description="Helical" evidence="6">
    <location>
        <begin position="511"/>
        <end position="532"/>
    </location>
</feature>
<evidence type="ECO:0000256" key="3">
    <source>
        <dbReference type="ARBA" id="ARBA00022692"/>
    </source>
</evidence>
<keyword evidence="3 6" id="KW-0812">Transmembrane</keyword>
<keyword evidence="5 6" id="KW-0472">Membrane</keyword>
<feature type="transmembrane region" description="Helical" evidence="6">
    <location>
        <begin position="363"/>
        <end position="385"/>
    </location>
</feature>
<feature type="transmembrane region" description="Helical" evidence="6">
    <location>
        <begin position="66"/>
        <end position="87"/>
    </location>
</feature>